<evidence type="ECO:0000259" key="5">
    <source>
        <dbReference type="PROSITE" id="PS50214"/>
    </source>
</evidence>
<dbReference type="Pfam" id="PF13574">
    <property type="entry name" value="Reprolysin_2"/>
    <property type="match status" value="1"/>
</dbReference>
<keyword evidence="3" id="KW-0812">Transmembrane</keyword>
<feature type="domain" description="Disintegrin" evidence="5">
    <location>
        <begin position="457"/>
        <end position="545"/>
    </location>
</feature>
<organism evidence="7 8">
    <name type="scientific">Mizuhopecten yessoensis</name>
    <name type="common">Japanese scallop</name>
    <name type="synonym">Patinopecten yessoensis</name>
    <dbReference type="NCBI Taxonomy" id="6573"/>
    <lineage>
        <taxon>Eukaryota</taxon>
        <taxon>Metazoa</taxon>
        <taxon>Spiralia</taxon>
        <taxon>Lophotrochozoa</taxon>
        <taxon>Mollusca</taxon>
        <taxon>Bivalvia</taxon>
        <taxon>Autobranchia</taxon>
        <taxon>Pteriomorphia</taxon>
        <taxon>Pectinida</taxon>
        <taxon>Pectinoidea</taxon>
        <taxon>Pectinidae</taxon>
        <taxon>Mizuhopecten</taxon>
    </lineage>
</organism>
<dbReference type="SUPFAM" id="SSF57552">
    <property type="entry name" value="Blood coagulation inhibitor (disintegrin)"/>
    <property type="match status" value="1"/>
</dbReference>
<feature type="chain" id="PRO_5012577906" evidence="4">
    <location>
        <begin position="20"/>
        <end position="743"/>
    </location>
</feature>
<dbReference type="Gene3D" id="4.10.70.10">
    <property type="entry name" value="Disintegrin domain"/>
    <property type="match status" value="1"/>
</dbReference>
<dbReference type="STRING" id="6573.A0A210Q788"/>
<gene>
    <name evidence="7" type="ORF">KP79_PYT24708</name>
</gene>
<dbReference type="GO" id="GO:0007219">
    <property type="term" value="P:Notch signaling pathway"/>
    <property type="evidence" value="ECO:0007669"/>
    <property type="project" value="TreeGrafter"/>
</dbReference>
<comment type="caution">
    <text evidence="2">Lacks conserved residue(s) required for the propagation of feature annotation.</text>
</comment>
<evidence type="ECO:0000313" key="8">
    <source>
        <dbReference type="Proteomes" id="UP000242188"/>
    </source>
</evidence>
<feature type="signal peptide" evidence="4">
    <location>
        <begin position="1"/>
        <end position="19"/>
    </location>
</feature>
<dbReference type="SMART" id="SM00050">
    <property type="entry name" value="DISIN"/>
    <property type="match status" value="1"/>
</dbReference>
<evidence type="ECO:0000256" key="4">
    <source>
        <dbReference type="SAM" id="SignalP"/>
    </source>
</evidence>
<proteinExistence type="predicted"/>
<reference evidence="7 8" key="1">
    <citation type="journal article" date="2017" name="Nat. Ecol. Evol.">
        <title>Scallop genome provides insights into evolution of bilaterian karyotype and development.</title>
        <authorList>
            <person name="Wang S."/>
            <person name="Zhang J."/>
            <person name="Jiao W."/>
            <person name="Li J."/>
            <person name="Xun X."/>
            <person name="Sun Y."/>
            <person name="Guo X."/>
            <person name="Huan P."/>
            <person name="Dong B."/>
            <person name="Zhang L."/>
            <person name="Hu X."/>
            <person name="Sun X."/>
            <person name="Wang J."/>
            <person name="Zhao C."/>
            <person name="Wang Y."/>
            <person name="Wang D."/>
            <person name="Huang X."/>
            <person name="Wang R."/>
            <person name="Lv J."/>
            <person name="Li Y."/>
            <person name="Zhang Z."/>
            <person name="Liu B."/>
            <person name="Lu W."/>
            <person name="Hui Y."/>
            <person name="Liang J."/>
            <person name="Zhou Z."/>
            <person name="Hou R."/>
            <person name="Li X."/>
            <person name="Liu Y."/>
            <person name="Li H."/>
            <person name="Ning X."/>
            <person name="Lin Y."/>
            <person name="Zhao L."/>
            <person name="Xing Q."/>
            <person name="Dou J."/>
            <person name="Li Y."/>
            <person name="Mao J."/>
            <person name="Guo H."/>
            <person name="Dou H."/>
            <person name="Li T."/>
            <person name="Mu C."/>
            <person name="Jiang W."/>
            <person name="Fu Q."/>
            <person name="Fu X."/>
            <person name="Miao Y."/>
            <person name="Liu J."/>
            <person name="Yu Q."/>
            <person name="Li R."/>
            <person name="Liao H."/>
            <person name="Li X."/>
            <person name="Kong Y."/>
            <person name="Jiang Z."/>
            <person name="Chourrout D."/>
            <person name="Li R."/>
            <person name="Bao Z."/>
        </authorList>
    </citation>
    <scope>NUCLEOTIDE SEQUENCE [LARGE SCALE GENOMIC DNA]</scope>
    <source>
        <strain evidence="7 8">PY_sf001</strain>
    </source>
</reference>
<keyword evidence="3" id="KW-0472">Membrane</keyword>
<name>A0A210Q788_MIZYE</name>
<dbReference type="InterPro" id="IPR001762">
    <property type="entry name" value="Disintegrin_dom"/>
</dbReference>
<dbReference type="Gene3D" id="3.40.390.10">
    <property type="entry name" value="Collagenase (Catalytic Domain)"/>
    <property type="match status" value="1"/>
</dbReference>
<feature type="domain" description="Peptidase M12B" evidence="6">
    <location>
        <begin position="215"/>
        <end position="454"/>
    </location>
</feature>
<keyword evidence="7" id="KW-0645">Protease</keyword>
<keyword evidence="7" id="KW-0378">Hydrolase</keyword>
<dbReference type="OrthoDB" id="2131567at2759"/>
<dbReference type="InterPro" id="IPR001590">
    <property type="entry name" value="Peptidase_M12B"/>
</dbReference>
<keyword evidence="1" id="KW-1015">Disulfide bond</keyword>
<sequence>MRILAVLMAIFVSTNISTGEQDIRLKYFETLKISDIKLRTRRSIDPNPKSHLHQVSFHALGRDFHLDLRLSTILSPGFKATIVDKEGKIRKEPIDYSQFFSGKLADDAQSDVTAHWEDDVLMASISTQEDDYVIEPSWRVLPPSSNHSIIAYRKSDMKWDKNPDGTGYRERFCDGADTSIDREENLEEADTIELTGDYSGKRERRDTSALIADHKSCRLYVVADYSFHENIGKRKIHWTASYLISILNKVNTIYKRTKWPDENSALSGLGFEIAELKIHEGYTYGEGDHYNMANRNYNTTRLLQVFSRGTEFQGYCLAHLFTYETFGRGVLGLAYIASHKHNTPGGICSPSFTVDGHLSTLNTGWSTSANSQGNRVLSLEAALVTAHELGHSWGSEYDVSLRCSPKHDDGGHYLMYPYSVTGYEANNKYFSPCSRRYIYIVLKSKVKDCFTAERKSFSFCGNGRVDEDEECDAGTFGDQCCNKECKLVDDAVCSPWNFACCHSNCKVAPVGTVCHDMPDDTVSCKGTAYCDGINMTCPRPKDKADNSSCVDEGRCFNGACVGYCELRGKVACICPQESACYRCCKKPNDTNSVCEMEPEMHKLPDGRPCYRGYCVNGVCEKQIADVIQRLFRLIENITADELVAFMRSNIVGTIIVFSLMLWIPASCTFSYFDKKKERRYYREAQGYTNQGYFDRSRSLHTLNEEDKNRVWHYGSFKLRNAGSVVRKQNLLTGYADLERESKV</sequence>
<dbReference type="PROSITE" id="PS50215">
    <property type="entry name" value="ADAM_MEPRO"/>
    <property type="match status" value="1"/>
</dbReference>
<dbReference type="FunFam" id="4.10.70.10:FF:000003">
    <property type="entry name" value="Disintegrin and metalloproteinase domain-containing protein 17"/>
    <property type="match status" value="1"/>
</dbReference>
<dbReference type="InterPro" id="IPR051489">
    <property type="entry name" value="ADAM_Metalloproteinase"/>
</dbReference>
<dbReference type="GO" id="GO:0004222">
    <property type="term" value="F:metalloendopeptidase activity"/>
    <property type="evidence" value="ECO:0007669"/>
    <property type="project" value="InterPro"/>
</dbReference>
<dbReference type="GO" id="GO:0005886">
    <property type="term" value="C:plasma membrane"/>
    <property type="evidence" value="ECO:0007669"/>
    <property type="project" value="TreeGrafter"/>
</dbReference>
<evidence type="ECO:0000313" key="7">
    <source>
        <dbReference type="EMBL" id="OWF44607.1"/>
    </source>
</evidence>
<dbReference type="PANTHER" id="PTHR45702">
    <property type="entry name" value="ADAM10/ADAM17 METALLOPEPTIDASE FAMILY MEMBER"/>
    <property type="match status" value="1"/>
</dbReference>
<feature type="transmembrane region" description="Helical" evidence="3">
    <location>
        <begin position="650"/>
        <end position="672"/>
    </location>
</feature>
<dbReference type="InterPro" id="IPR024079">
    <property type="entry name" value="MetalloPept_cat_dom_sf"/>
</dbReference>
<dbReference type="InterPro" id="IPR036436">
    <property type="entry name" value="Disintegrin_dom_sf"/>
</dbReference>
<dbReference type="PROSITE" id="PS50214">
    <property type="entry name" value="DISINTEGRIN_2"/>
    <property type="match status" value="1"/>
</dbReference>
<evidence type="ECO:0000259" key="6">
    <source>
        <dbReference type="PROSITE" id="PS50215"/>
    </source>
</evidence>
<feature type="active site" evidence="2">
    <location>
        <position position="388"/>
    </location>
</feature>
<protein>
    <submittedName>
        <fullName evidence="7">ADAM 17-like protease</fullName>
    </submittedName>
</protein>
<dbReference type="PANTHER" id="PTHR45702:SF6">
    <property type="entry name" value="DISINTEGRIN AND METALLOPROTEINASE DOMAIN-CONTAINING PROTEIN 17"/>
    <property type="match status" value="1"/>
</dbReference>
<keyword evidence="4" id="KW-0732">Signal</keyword>
<comment type="caution">
    <text evidence="7">The sequence shown here is derived from an EMBL/GenBank/DDBJ whole genome shotgun (WGS) entry which is preliminary data.</text>
</comment>
<evidence type="ECO:0000256" key="1">
    <source>
        <dbReference type="ARBA" id="ARBA00023157"/>
    </source>
</evidence>
<dbReference type="GO" id="GO:0006509">
    <property type="term" value="P:membrane protein ectodomain proteolysis"/>
    <property type="evidence" value="ECO:0007669"/>
    <property type="project" value="TreeGrafter"/>
</dbReference>
<dbReference type="SUPFAM" id="SSF55486">
    <property type="entry name" value="Metalloproteases ('zincins'), catalytic domain"/>
    <property type="match status" value="1"/>
</dbReference>
<dbReference type="AlphaFoldDB" id="A0A210Q788"/>
<keyword evidence="3" id="KW-1133">Transmembrane helix</keyword>
<dbReference type="Proteomes" id="UP000242188">
    <property type="component" value="Unassembled WGS sequence"/>
</dbReference>
<accession>A0A210Q788</accession>
<keyword evidence="8" id="KW-1185">Reference proteome</keyword>
<evidence type="ECO:0000256" key="2">
    <source>
        <dbReference type="PROSITE-ProRule" id="PRU00276"/>
    </source>
</evidence>
<dbReference type="EMBL" id="NEDP02004718">
    <property type="protein sequence ID" value="OWF44607.1"/>
    <property type="molecule type" value="Genomic_DNA"/>
</dbReference>
<evidence type="ECO:0000256" key="3">
    <source>
        <dbReference type="SAM" id="Phobius"/>
    </source>
</evidence>